<gene>
    <name evidence="6" type="primary">map</name>
    <name evidence="9" type="ORF">J3U88_16945</name>
</gene>
<dbReference type="Pfam" id="PF02810">
    <property type="entry name" value="SEC-C"/>
    <property type="match status" value="1"/>
</dbReference>
<keyword evidence="3 6" id="KW-0645">Protease</keyword>
<reference evidence="9" key="1">
    <citation type="submission" date="2021-03" db="EMBL/GenBank/DDBJ databases">
        <authorList>
            <person name="Wang G."/>
        </authorList>
    </citation>
    <scope>NUCLEOTIDE SEQUENCE</scope>
    <source>
        <strain evidence="9">KCTC 12899</strain>
    </source>
</reference>
<feature type="binding site" evidence="6">
    <location>
        <position position="160"/>
    </location>
    <ligand>
        <name>a divalent metal cation</name>
        <dbReference type="ChEBI" id="CHEBI:60240"/>
        <label>1</label>
    </ligand>
</feature>
<dbReference type="RefSeq" id="WP_207860120.1">
    <property type="nucleotide sequence ID" value="NZ_JAFREP010000016.1"/>
</dbReference>
<evidence type="ECO:0000256" key="1">
    <source>
        <dbReference type="ARBA" id="ARBA00002521"/>
    </source>
</evidence>
<comment type="cofactor">
    <cofactor evidence="6">
        <name>Co(2+)</name>
        <dbReference type="ChEBI" id="CHEBI:48828"/>
    </cofactor>
    <cofactor evidence="6">
        <name>Zn(2+)</name>
        <dbReference type="ChEBI" id="CHEBI:29105"/>
    </cofactor>
    <cofactor evidence="6">
        <name>Mn(2+)</name>
        <dbReference type="ChEBI" id="CHEBI:29035"/>
    </cofactor>
    <cofactor evidence="6">
        <name>Fe(2+)</name>
        <dbReference type="ChEBI" id="CHEBI:29033"/>
    </cofactor>
    <text evidence="6">Binds 2 divalent metal cations per subunit. Has a high-affinity and a low affinity metal-binding site. The true nature of the physiological cofactor is under debate. The enzyme is active with cobalt, zinc, manganese or divalent iron ions. Most likely, methionine aminopeptidases function as mononuclear Fe(2+)-metalloproteases under physiological conditions, and the catalytically relevant metal-binding site has been assigned to the histidine-containing high-affinity site.</text>
</comment>
<keyword evidence="10" id="KW-1185">Reference proteome</keyword>
<feature type="domain" description="Peptidase M24" evidence="8">
    <location>
        <begin position="52"/>
        <end position="295"/>
    </location>
</feature>
<feature type="binding site" evidence="6">
    <location>
        <position position="230"/>
    </location>
    <ligand>
        <name>substrate</name>
    </ligand>
</feature>
<dbReference type="SUPFAM" id="SSF55920">
    <property type="entry name" value="Creatinase/aminopeptidase"/>
    <property type="match status" value="1"/>
</dbReference>
<sequence>MGKIGRNEPCWCGSGKKFKKCHGPLGEKGPIATNMKRPDRSVQIMTPETLPKMRAACRLAANILAEVCDKVKPGITTLEIDNWVLDLTLKAGAYPAPLNYPKGHTDPRNPVIKKGGFPKNCCTSINEIVCHGIPSADDVLKDGDIVNIDVTCILDGYFGDTSRTVYVGTPSEEARLVTETARECLMLGIEAVHPKNRLIDIGRAIQKHADKHKLGVVREYTGHGIGTIFHAEPQVLHYPSPANDGQLTPGMTFTIEPMINAGTWETELDQRDGWTVYTLDRRLSAQFEHTILVTDEGHEILTLPG</sequence>
<dbReference type="InterPro" id="IPR004027">
    <property type="entry name" value="SEC_C_motif"/>
</dbReference>
<proteinExistence type="inferred from homology"/>
<dbReference type="InterPro" id="IPR036005">
    <property type="entry name" value="Creatinase/aminopeptidase-like"/>
</dbReference>
<keyword evidence="4 6" id="KW-0479">Metal-binding</keyword>
<feature type="binding site" evidence="6">
    <location>
        <position position="288"/>
    </location>
    <ligand>
        <name>a divalent metal cation</name>
        <dbReference type="ChEBI" id="CHEBI:60240"/>
        <label>1</label>
    </ligand>
</feature>
<feature type="binding site" evidence="6">
    <location>
        <position position="288"/>
    </location>
    <ligand>
        <name>a divalent metal cation</name>
        <dbReference type="ChEBI" id="CHEBI:60240"/>
        <label>2</label>
        <note>catalytic</note>
    </ligand>
</feature>
<evidence type="ECO:0000256" key="3">
    <source>
        <dbReference type="ARBA" id="ARBA00022670"/>
    </source>
</evidence>
<accession>A0A8J7U6A5</accession>
<evidence type="ECO:0000256" key="4">
    <source>
        <dbReference type="ARBA" id="ARBA00022723"/>
    </source>
</evidence>
<dbReference type="Pfam" id="PF00557">
    <property type="entry name" value="Peptidase_M24"/>
    <property type="match status" value="1"/>
</dbReference>
<dbReference type="Proteomes" id="UP000664417">
    <property type="component" value="Unassembled WGS sequence"/>
</dbReference>
<feature type="binding site" evidence="6">
    <location>
        <position position="223"/>
    </location>
    <ligand>
        <name>a divalent metal cation</name>
        <dbReference type="ChEBI" id="CHEBI:60240"/>
        <label>2</label>
        <note>catalytic</note>
    </ligand>
</feature>
<evidence type="ECO:0000313" key="10">
    <source>
        <dbReference type="Proteomes" id="UP000664417"/>
    </source>
</evidence>
<dbReference type="InterPro" id="IPR001714">
    <property type="entry name" value="Pept_M24_MAP"/>
</dbReference>
<evidence type="ECO:0000256" key="2">
    <source>
        <dbReference type="ARBA" id="ARBA00022438"/>
    </source>
</evidence>
<dbReference type="InterPro" id="IPR000994">
    <property type="entry name" value="Pept_M24"/>
</dbReference>
<dbReference type="GO" id="GO:0004239">
    <property type="term" value="F:initiator methionyl aminopeptidase activity"/>
    <property type="evidence" value="ECO:0007669"/>
    <property type="project" value="UniProtKB-UniRule"/>
</dbReference>
<dbReference type="PANTHER" id="PTHR43330:SF8">
    <property type="entry name" value="METHIONINE AMINOPEPTIDASE 1D, MITOCHONDRIAL"/>
    <property type="match status" value="1"/>
</dbReference>
<feature type="binding site" evidence="6">
    <location>
        <position position="160"/>
    </location>
    <ligand>
        <name>a divalent metal cation</name>
        <dbReference type="ChEBI" id="CHEBI:60240"/>
        <label>2</label>
        <note>catalytic</note>
    </ligand>
</feature>
<comment type="subunit">
    <text evidence="6">Monomer.</text>
</comment>
<dbReference type="EC" id="3.4.11.18" evidence="6 7"/>
<dbReference type="PROSITE" id="PS00680">
    <property type="entry name" value="MAP_1"/>
    <property type="match status" value="1"/>
</dbReference>
<dbReference type="Gene3D" id="3.90.230.10">
    <property type="entry name" value="Creatinase/methionine aminopeptidase superfamily"/>
    <property type="match status" value="1"/>
</dbReference>
<evidence type="ECO:0000256" key="5">
    <source>
        <dbReference type="ARBA" id="ARBA00022801"/>
    </source>
</evidence>
<comment type="function">
    <text evidence="1 6">Removes the N-terminal methionine from nascent proteins. The N-terminal methionine is often cleaved when the second residue in the primary sequence is small and uncharged (Met-Ala-, Cys, Gly, Pro, Ser, Thr, or Val). Requires deformylation of the N(alpha)-formylated initiator methionine before it can be hydrolyzed.</text>
</comment>
<protein>
    <recommendedName>
        <fullName evidence="6 7">Methionine aminopeptidase</fullName>
        <shortName evidence="6">MAP</shortName>
        <shortName evidence="6">MetAP</shortName>
        <ecNumber evidence="6 7">3.4.11.18</ecNumber>
    </recommendedName>
    <alternativeName>
        <fullName evidence="6">Peptidase M</fullName>
    </alternativeName>
</protein>
<dbReference type="PRINTS" id="PR00599">
    <property type="entry name" value="MAPEPTIDASE"/>
</dbReference>
<organism evidence="9 10">
    <name type="scientific">Acanthopleuribacter pedis</name>
    <dbReference type="NCBI Taxonomy" id="442870"/>
    <lineage>
        <taxon>Bacteria</taxon>
        <taxon>Pseudomonadati</taxon>
        <taxon>Acidobacteriota</taxon>
        <taxon>Holophagae</taxon>
        <taxon>Acanthopleuribacterales</taxon>
        <taxon>Acanthopleuribacteraceae</taxon>
        <taxon>Acanthopleuribacter</taxon>
    </lineage>
</organism>
<evidence type="ECO:0000313" key="9">
    <source>
        <dbReference type="EMBL" id="MBO1320166.1"/>
    </source>
</evidence>
<dbReference type="PANTHER" id="PTHR43330">
    <property type="entry name" value="METHIONINE AMINOPEPTIDASE"/>
    <property type="match status" value="1"/>
</dbReference>
<dbReference type="EMBL" id="JAFREP010000016">
    <property type="protein sequence ID" value="MBO1320166.1"/>
    <property type="molecule type" value="Genomic_DNA"/>
</dbReference>
<evidence type="ECO:0000256" key="6">
    <source>
        <dbReference type="HAMAP-Rule" id="MF_01974"/>
    </source>
</evidence>
<dbReference type="SUPFAM" id="SSF103642">
    <property type="entry name" value="Sec-C motif"/>
    <property type="match status" value="1"/>
</dbReference>
<keyword evidence="5 6" id="KW-0378">Hydrolase</keyword>
<evidence type="ECO:0000256" key="7">
    <source>
        <dbReference type="RuleBase" id="RU003653"/>
    </source>
</evidence>
<keyword evidence="2 6" id="KW-0031">Aminopeptidase</keyword>
<comment type="catalytic activity">
    <reaction evidence="6 7">
        <text>Release of N-terminal amino acids, preferentially methionine, from peptides and arylamides.</text>
        <dbReference type="EC" id="3.4.11.18"/>
    </reaction>
</comment>
<dbReference type="AlphaFoldDB" id="A0A8J7U6A5"/>
<name>A0A8J7U6A5_9BACT</name>
<dbReference type="HAMAP" id="MF_01974">
    <property type="entry name" value="MetAP_1"/>
    <property type="match status" value="1"/>
</dbReference>
<comment type="caution">
    <text evidence="9">The sequence shown here is derived from an EMBL/GenBank/DDBJ whole genome shotgun (WGS) entry which is preliminary data.</text>
</comment>
<dbReference type="InterPro" id="IPR002467">
    <property type="entry name" value="Pept_M24A_MAP1"/>
</dbReference>
<feature type="binding site" evidence="6">
    <location>
        <position position="131"/>
    </location>
    <ligand>
        <name>substrate</name>
    </ligand>
</feature>
<evidence type="ECO:0000259" key="8">
    <source>
        <dbReference type="Pfam" id="PF00557"/>
    </source>
</evidence>
<dbReference type="GO" id="GO:0070006">
    <property type="term" value="F:metalloaminopeptidase activity"/>
    <property type="evidence" value="ECO:0007669"/>
    <property type="project" value="UniProtKB-UniRule"/>
</dbReference>
<feature type="binding site" evidence="6">
    <location>
        <position position="256"/>
    </location>
    <ligand>
        <name>a divalent metal cation</name>
        <dbReference type="ChEBI" id="CHEBI:60240"/>
        <label>2</label>
        <note>catalytic</note>
    </ligand>
</feature>
<dbReference type="Gene3D" id="3.10.450.50">
    <property type="match status" value="1"/>
</dbReference>
<dbReference type="CDD" id="cd01086">
    <property type="entry name" value="MetAP1"/>
    <property type="match status" value="1"/>
</dbReference>
<feature type="binding site" evidence="6">
    <location>
        <position position="149"/>
    </location>
    <ligand>
        <name>a divalent metal cation</name>
        <dbReference type="ChEBI" id="CHEBI:60240"/>
        <label>1</label>
    </ligand>
</feature>
<dbReference type="GO" id="GO:0046872">
    <property type="term" value="F:metal ion binding"/>
    <property type="evidence" value="ECO:0007669"/>
    <property type="project" value="UniProtKB-UniRule"/>
</dbReference>
<dbReference type="NCBIfam" id="TIGR00500">
    <property type="entry name" value="met_pdase_I"/>
    <property type="match status" value="1"/>
</dbReference>
<comment type="similarity">
    <text evidence="6">Belongs to the peptidase M24A family. Methionine aminopeptidase type 1 subfamily.</text>
</comment>
<dbReference type="NCBIfam" id="NF008970">
    <property type="entry name" value="PRK12318.1"/>
    <property type="match status" value="1"/>
</dbReference>
<dbReference type="GO" id="GO:0006508">
    <property type="term" value="P:proteolysis"/>
    <property type="evidence" value="ECO:0007669"/>
    <property type="project" value="UniProtKB-KW"/>
</dbReference>